<evidence type="ECO:0000313" key="2">
    <source>
        <dbReference type="Proteomes" id="UP001168528"/>
    </source>
</evidence>
<protein>
    <submittedName>
        <fullName evidence="1">Uncharacterized protein</fullName>
    </submittedName>
</protein>
<keyword evidence="2" id="KW-1185">Reference proteome</keyword>
<gene>
    <name evidence="1" type="ORF">Q0590_28245</name>
</gene>
<evidence type="ECO:0000313" key="1">
    <source>
        <dbReference type="EMBL" id="MDO1450204.1"/>
    </source>
</evidence>
<proteinExistence type="predicted"/>
<dbReference type="Proteomes" id="UP001168528">
    <property type="component" value="Unassembled WGS sequence"/>
</dbReference>
<comment type="caution">
    <text evidence="1">The sequence shown here is derived from an EMBL/GenBank/DDBJ whole genome shotgun (WGS) entry which is preliminary data.</text>
</comment>
<accession>A0ABT8RFT9</accession>
<sequence length="136" mass="15164">MTLVGKKHKLLAYFKSNTNYFCWKNYCGSNAKNSHIEITLDRLSVATYPGSGIHTILFDFFAQNQIPEGAEDVHFNSTFQIKEGAKAGIEGYPIFLGLGVGSVRGAFQCYSVNLKNEQYEKFLSVLESTVFKKGCS</sequence>
<dbReference type="EMBL" id="JAUKPO010000027">
    <property type="protein sequence ID" value="MDO1450204.1"/>
    <property type="molecule type" value="Genomic_DNA"/>
</dbReference>
<dbReference type="RefSeq" id="WP_302041007.1">
    <property type="nucleotide sequence ID" value="NZ_JAUKPO010000027.1"/>
</dbReference>
<organism evidence="1 2">
    <name type="scientific">Rhodocytophaga aerolata</name>
    <dbReference type="NCBI Taxonomy" id="455078"/>
    <lineage>
        <taxon>Bacteria</taxon>
        <taxon>Pseudomonadati</taxon>
        <taxon>Bacteroidota</taxon>
        <taxon>Cytophagia</taxon>
        <taxon>Cytophagales</taxon>
        <taxon>Rhodocytophagaceae</taxon>
        <taxon>Rhodocytophaga</taxon>
    </lineage>
</organism>
<name>A0ABT8RFT9_9BACT</name>
<reference evidence="1" key="1">
    <citation type="submission" date="2023-07" db="EMBL/GenBank/DDBJ databases">
        <title>The genome sequence of Rhodocytophaga aerolata KACC 12507.</title>
        <authorList>
            <person name="Zhang X."/>
        </authorList>
    </citation>
    <scope>NUCLEOTIDE SEQUENCE</scope>
    <source>
        <strain evidence="1">KACC 12507</strain>
    </source>
</reference>